<reference evidence="8 9" key="1">
    <citation type="journal article" date="2016" name="Front. Microbiol.">
        <title>Comparative Genomics Analysis of Streptomyces Species Reveals Their Adaptation to the Marine Environment and Their Diversity at the Genomic Level.</title>
        <authorList>
            <person name="Tian X."/>
            <person name="Zhang Z."/>
            <person name="Yang T."/>
            <person name="Chen M."/>
            <person name="Li J."/>
            <person name="Chen F."/>
            <person name="Yang J."/>
            <person name="Li W."/>
            <person name="Zhang B."/>
            <person name="Zhang Z."/>
            <person name="Wu J."/>
            <person name="Zhang C."/>
            <person name="Long L."/>
            <person name="Xiao J."/>
        </authorList>
    </citation>
    <scope>NUCLEOTIDE SEQUENCE [LARGE SCALE GENOMIC DNA]</scope>
    <source>
        <strain evidence="8 9">SCSIO 10429</strain>
    </source>
</reference>
<dbReference type="PATRIC" id="fig|518642.10.peg.6654"/>
<evidence type="ECO:0000259" key="6">
    <source>
        <dbReference type="PROSITE" id="PS51384"/>
    </source>
</evidence>
<dbReference type="InterPro" id="IPR036010">
    <property type="entry name" value="2Fe-2S_ferredoxin-like_sf"/>
</dbReference>
<accession>A0A1E7KVP0</accession>
<dbReference type="InterPro" id="IPR037949">
    <property type="entry name" value="MopB_CT_Acetylene-hydratase"/>
</dbReference>
<dbReference type="InterPro" id="IPR001041">
    <property type="entry name" value="2Fe-2S_ferredoxin-type"/>
</dbReference>
<gene>
    <name evidence="8" type="ORF">AN218_28130</name>
</gene>
<dbReference type="Pfam" id="PF00384">
    <property type="entry name" value="Molybdopterin"/>
    <property type="match status" value="1"/>
</dbReference>
<feature type="domain" description="FAD-binding FR-type" evidence="6">
    <location>
        <begin position="788"/>
        <end position="892"/>
    </location>
</feature>
<dbReference type="PROSITE" id="PS51669">
    <property type="entry name" value="4FE4S_MOW_BIS_MGD"/>
    <property type="match status" value="1"/>
</dbReference>
<dbReference type="RefSeq" id="WP_070019935.1">
    <property type="nucleotide sequence ID" value="NZ_LJGW01000451.1"/>
</dbReference>
<evidence type="ECO:0000256" key="1">
    <source>
        <dbReference type="ARBA" id="ARBA00010312"/>
    </source>
</evidence>
<dbReference type="InterPro" id="IPR009010">
    <property type="entry name" value="Asp_de-COase-like_dom_sf"/>
</dbReference>
<dbReference type="SUPFAM" id="SSF50692">
    <property type="entry name" value="ADC-like"/>
    <property type="match status" value="1"/>
</dbReference>
<evidence type="ECO:0000259" key="5">
    <source>
        <dbReference type="PROSITE" id="PS51085"/>
    </source>
</evidence>
<dbReference type="GO" id="GO:0051536">
    <property type="term" value="F:iron-sulfur cluster binding"/>
    <property type="evidence" value="ECO:0007669"/>
    <property type="project" value="UniProtKB-KW"/>
</dbReference>
<organism evidence="8 9">
    <name type="scientific">Streptomyces nanshensis</name>
    <dbReference type="NCBI Taxonomy" id="518642"/>
    <lineage>
        <taxon>Bacteria</taxon>
        <taxon>Bacillati</taxon>
        <taxon>Actinomycetota</taxon>
        <taxon>Actinomycetes</taxon>
        <taxon>Kitasatosporales</taxon>
        <taxon>Streptomycetaceae</taxon>
        <taxon>Streptomyces</taxon>
    </lineage>
</organism>
<dbReference type="SUPFAM" id="SSF63380">
    <property type="entry name" value="Riboflavin synthase domain-like"/>
    <property type="match status" value="1"/>
</dbReference>
<evidence type="ECO:0000313" key="9">
    <source>
        <dbReference type="Proteomes" id="UP000176005"/>
    </source>
</evidence>
<dbReference type="SUPFAM" id="SSF52343">
    <property type="entry name" value="Ferredoxin reductase-like, C-terminal NADP-linked domain"/>
    <property type="match status" value="1"/>
</dbReference>
<dbReference type="InterPro" id="IPR006657">
    <property type="entry name" value="MoPterin_dinucl-bd_dom"/>
</dbReference>
<dbReference type="Pfam" id="PF00111">
    <property type="entry name" value="Fer2"/>
    <property type="match status" value="1"/>
</dbReference>
<dbReference type="CDD" id="cd02781">
    <property type="entry name" value="MopB_CT_Acetylene-hydratase"/>
    <property type="match status" value="1"/>
</dbReference>
<dbReference type="PROSITE" id="PS51085">
    <property type="entry name" value="2FE2S_FER_2"/>
    <property type="match status" value="1"/>
</dbReference>
<dbReference type="Pfam" id="PF04879">
    <property type="entry name" value="Molybdop_Fe4S4"/>
    <property type="match status" value="1"/>
</dbReference>
<dbReference type="GO" id="GO:0018818">
    <property type="term" value="F:acetylene hydratase activity"/>
    <property type="evidence" value="ECO:0007669"/>
    <property type="project" value="InterPro"/>
</dbReference>
<dbReference type="Proteomes" id="UP000176005">
    <property type="component" value="Unassembled WGS sequence"/>
</dbReference>
<dbReference type="EMBL" id="LJGW01000451">
    <property type="protein sequence ID" value="OEV07959.1"/>
    <property type="molecule type" value="Genomic_DNA"/>
</dbReference>
<dbReference type="Gene3D" id="3.40.50.80">
    <property type="entry name" value="Nucleotide-binding domain of ferredoxin-NADP reductase (FNR) module"/>
    <property type="match status" value="1"/>
</dbReference>
<dbReference type="InterPro" id="IPR017938">
    <property type="entry name" value="Riboflavin_synthase-like_b-brl"/>
</dbReference>
<keyword evidence="2" id="KW-0479">Metal-binding</keyword>
<dbReference type="PANTHER" id="PTHR43742">
    <property type="entry name" value="TRIMETHYLAMINE-N-OXIDE REDUCTASE"/>
    <property type="match status" value="1"/>
</dbReference>
<dbReference type="CDD" id="cd00207">
    <property type="entry name" value="fer2"/>
    <property type="match status" value="1"/>
</dbReference>
<dbReference type="InterPro" id="IPR006656">
    <property type="entry name" value="Mopterin_OxRdtase"/>
</dbReference>
<dbReference type="Gene3D" id="3.40.228.10">
    <property type="entry name" value="Dimethylsulfoxide Reductase, domain 2"/>
    <property type="match status" value="2"/>
</dbReference>
<proteinExistence type="inferred from homology"/>
<sequence>MSAQKKRGYCTLCRSRCGAVYTVEDGRITGVAPDPGHPTGTALCPKGRAAPEIAHSTRRLTAPLRRSNPKDAEDPGWEEISWDEAMSEIAERLSAVRDEDGAEAIGFAVTSPSGTPMSDSIDWVERFIRLLGASNTCYSTEICNWHKDFAHAFTFGSGQPTADYAGTDLAVLWGHNPAKTWLAQAVAVREGRDRGARLAVVDPRRSTSARDADHWLRVRPGADAALALGVARHLLHSGGYDEEFVRSWTNGPLLIRDDTGEPLTAPELDPAAPEGFTVWDTATGRPRRYDTRLPAERPEDLALRGEFTVTPHGGRPVTVRPAFELYAGACEPWTPERTARHTWIPEEELRAFAEEFATARSVAYHSWTGVGQHGNATQTERAIATLYALKGCYDAPGGNVVLPKVPVRAVTSLDQMAPGQRAKTLGLAQRPLGPPATGWVTGHDLYTAMLDHVPYRVRALMSFGANLLVSQPDPERGRDALRALDFFVHCDLFLNPTARHADIVLPVGSPWEREALKTGFEIDRRAQELVQLRQRMVDPVGASRSDTEIVFDLACRMGMGDDFFGGDIEAAWNHVLEPTGLTTRELRQAPGGVRVPLRTVYRKYAERDEHGHVTGFATPSRRVELYSARLARAGQSGVPDAGEPAGDSLPLLLTSAKNGYYCHSQHRALPSLRRRHPEPTVEVAPGLARSRGFAAGDLVRVTTDRGSFRMRAVLSEDLDPRVVVAEYGWWEESPELGLPGADPVGGGTNFNAAVSGRPADPVSGSLQMRGVACDVAADEPAPPSRLPGGARPFTVLEMTPRGRDVTELRLRPADGGPVAPHRPGQYVELTLAGVRDEGEVVRPYSLTGAAGGERSVAVRLLPGGAASTRVHTALREGDTVTLGPPSGAFTLPVDPPFPVVVLAAGVGITPFLSQLETIARHHPEGERITVHKGDRGGADCCFRSRTERLAGEIPRLRLVRHFSRPGPGDRPGRDYEHAGRVSAEAVDQRDVEERARFYLCGPDSMIREVTEGLVARGVPRFEIFAERFAPPPLALPEGDARHSVTFRASGTTLLWRPQDGPLLDLAQRNGLRLPSGCRVGQCESCAVRVVSGSVAHLTEPPDAQDACLTCQAVPTGDVVLDA</sequence>
<dbReference type="AlphaFoldDB" id="A0A1E7KVP0"/>
<feature type="domain" description="2Fe-2S ferredoxin-type" evidence="5">
    <location>
        <begin position="1042"/>
        <end position="1122"/>
    </location>
</feature>
<dbReference type="SMART" id="SM00926">
    <property type="entry name" value="Molybdop_Fe4S4"/>
    <property type="match status" value="1"/>
</dbReference>
<dbReference type="InterPro" id="IPR012675">
    <property type="entry name" value="Beta-grasp_dom_sf"/>
</dbReference>
<dbReference type="InterPro" id="IPR050612">
    <property type="entry name" value="Prok_Mopterin_Oxidored"/>
</dbReference>
<keyword evidence="3" id="KW-0408">Iron</keyword>
<evidence type="ECO:0000313" key="8">
    <source>
        <dbReference type="EMBL" id="OEV07959.1"/>
    </source>
</evidence>
<evidence type="ECO:0000256" key="4">
    <source>
        <dbReference type="ARBA" id="ARBA00023014"/>
    </source>
</evidence>
<protein>
    <submittedName>
        <fullName evidence="8">Molybdopterin dinucleotide-binding protein</fullName>
    </submittedName>
</protein>
<feature type="domain" description="4Fe-4S Mo/W bis-MGD-type" evidence="7">
    <location>
        <begin position="3"/>
        <end position="58"/>
    </location>
</feature>
<dbReference type="SUPFAM" id="SSF54292">
    <property type="entry name" value="2Fe-2S ferredoxin-like"/>
    <property type="match status" value="1"/>
</dbReference>
<dbReference type="InterPro" id="IPR001433">
    <property type="entry name" value="OxRdtase_FAD/NAD-bd"/>
</dbReference>
<dbReference type="PRINTS" id="PR00410">
    <property type="entry name" value="PHEHYDRXLASE"/>
</dbReference>
<dbReference type="Pfam" id="PF01568">
    <property type="entry name" value="Molydop_binding"/>
    <property type="match status" value="1"/>
</dbReference>
<evidence type="ECO:0000256" key="2">
    <source>
        <dbReference type="ARBA" id="ARBA00022723"/>
    </source>
</evidence>
<dbReference type="InterPro" id="IPR039261">
    <property type="entry name" value="FNR_nucleotide-bd"/>
</dbReference>
<keyword evidence="9" id="KW-1185">Reference proteome</keyword>
<comment type="similarity">
    <text evidence="1">Belongs to the prokaryotic molybdopterin-containing oxidoreductase family.</text>
</comment>
<evidence type="ECO:0000256" key="3">
    <source>
        <dbReference type="ARBA" id="ARBA00023004"/>
    </source>
</evidence>
<dbReference type="SUPFAM" id="SSF53706">
    <property type="entry name" value="Formate dehydrogenase/DMSO reductase, domains 1-3"/>
    <property type="match status" value="1"/>
</dbReference>
<dbReference type="Gene3D" id="2.40.30.10">
    <property type="entry name" value="Translation factors"/>
    <property type="match status" value="1"/>
</dbReference>
<dbReference type="GO" id="GO:0043546">
    <property type="term" value="F:molybdopterin cofactor binding"/>
    <property type="evidence" value="ECO:0007669"/>
    <property type="project" value="InterPro"/>
</dbReference>
<dbReference type="Pfam" id="PF00175">
    <property type="entry name" value="NAD_binding_1"/>
    <property type="match status" value="1"/>
</dbReference>
<dbReference type="PANTHER" id="PTHR43742:SF6">
    <property type="entry name" value="OXIDOREDUCTASE YYAE-RELATED"/>
    <property type="match status" value="1"/>
</dbReference>
<dbReference type="GO" id="GO:0016491">
    <property type="term" value="F:oxidoreductase activity"/>
    <property type="evidence" value="ECO:0007669"/>
    <property type="project" value="InterPro"/>
</dbReference>
<dbReference type="Gene3D" id="2.20.25.90">
    <property type="entry name" value="ADC-like domains"/>
    <property type="match status" value="1"/>
</dbReference>
<dbReference type="InterPro" id="IPR006963">
    <property type="entry name" value="Mopterin_OxRdtase_4Fe-4S_dom"/>
</dbReference>
<dbReference type="Gene3D" id="3.40.50.740">
    <property type="match status" value="2"/>
</dbReference>
<name>A0A1E7KVP0_9ACTN</name>
<comment type="caution">
    <text evidence="8">The sequence shown here is derived from an EMBL/GenBank/DDBJ whole genome shotgun (WGS) entry which is preliminary data.</text>
</comment>
<dbReference type="Gene3D" id="3.10.20.30">
    <property type="match status" value="1"/>
</dbReference>
<dbReference type="Gene3D" id="2.40.40.20">
    <property type="match status" value="1"/>
</dbReference>
<dbReference type="PROSITE" id="PS51384">
    <property type="entry name" value="FAD_FR"/>
    <property type="match status" value="1"/>
</dbReference>
<evidence type="ECO:0000259" key="7">
    <source>
        <dbReference type="PROSITE" id="PS51669"/>
    </source>
</evidence>
<keyword evidence="4" id="KW-0411">Iron-sulfur</keyword>
<dbReference type="InterPro" id="IPR017927">
    <property type="entry name" value="FAD-bd_FR_type"/>
</dbReference>
<dbReference type="GO" id="GO:0046872">
    <property type="term" value="F:metal ion binding"/>
    <property type="evidence" value="ECO:0007669"/>
    <property type="project" value="UniProtKB-KW"/>
</dbReference>